<dbReference type="EMBL" id="JACEMZ010000003">
    <property type="protein sequence ID" value="MBA4451833.1"/>
    <property type="molecule type" value="Genomic_DNA"/>
</dbReference>
<proteinExistence type="predicted"/>
<organism evidence="1 2">
    <name type="scientific">Candidatus Nitrosomaritimum aestuariumsis</name>
    <dbReference type="NCBI Taxonomy" id="3342354"/>
    <lineage>
        <taxon>Archaea</taxon>
        <taxon>Nitrososphaerota</taxon>
        <taxon>Nitrososphaeria</taxon>
        <taxon>Nitrosopumilales</taxon>
        <taxon>Nitrosopumilaceae</taxon>
        <taxon>Candidatus Nitrosomaritimum</taxon>
    </lineage>
</organism>
<protein>
    <submittedName>
        <fullName evidence="1">Deoxyribonuclease IV</fullName>
    </submittedName>
</protein>
<gene>
    <name evidence="1" type="ORF">H2B03_01455</name>
</gene>
<sequence>MQIGCHVSISGSIDKAVDNAVERECSAFQIFTRNPRGWHAKELSEEDIKNFKDKLKASKIDQFATCAHMPYLPNLSSPKPDGFEKSVKSLVEEVERCGKLGIPYLVTHLGSHLGTGEEEGIKRLVKALTTAGQVKNDVMILLENTAGQKNSVGSDFKQLGEIFKQLKPAKKFGVCLDTCHAFVSGYDLRTEKGVKDTFKEFEKHVGMENLKILHLNDAKGEIGCNLDRHYHIGLGNIGEEGMTAVIKLISKKKIPIVLETPIDDTRDDFENVRIVKELV</sequence>
<evidence type="ECO:0000313" key="1">
    <source>
        <dbReference type="EMBL" id="MBA4451833.1"/>
    </source>
</evidence>
<comment type="caution">
    <text evidence="1">The sequence shown here is derived from an EMBL/GenBank/DDBJ whole genome shotgun (WGS) entry which is preliminary data.</text>
</comment>
<dbReference type="Proteomes" id="UP000559653">
    <property type="component" value="Unassembled WGS sequence"/>
</dbReference>
<accession>A0AC60VWY1</accession>
<evidence type="ECO:0000313" key="2">
    <source>
        <dbReference type="Proteomes" id="UP000559653"/>
    </source>
</evidence>
<name>A0AC60VWY1_9ARCH</name>
<reference evidence="1 2" key="1">
    <citation type="journal article" date="2020" name="Appl. Environ. Microbiol.">
        <title>Genomic Characteristics of a Novel Species of Ammonia-Oxidizing Archaea from the Jiulong River Estuary.</title>
        <authorList>
            <person name="Zou D."/>
            <person name="Wan R."/>
            <person name="Han L."/>
            <person name="Xu M.N."/>
            <person name="Liu Y."/>
            <person name="Liu H."/>
            <person name="Kao S.J."/>
            <person name="Li M."/>
        </authorList>
    </citation>
    <scope>NUCLEOTIDE SEQUENCE [LARGE SCALE GENOMIC DNA]</scope>
    <source>
        <strain evidence="1">W1bin1</strain>
    </source>
</reference>